<comment type="caution">
    <text evidence="1">The sequence shown here is derived from an EMBL/GenBank/DDBJ whole genome shotgun (WGS) entry which is preliminary data.</text>
</comment>
<sequence length="95" mass="10741">MLLTLCLPSLAWAHWGTMECTKLSSEQLQCQVGWSDGSGATNYDVMLYDYDDQLLQQQVSNERSLVQFSVPEGDYYIVFDPGHEFAIEVDGVDIK</sequence>
<dbReference type="AlphaFoldDB" id="A0A418YF85"/>
<protein>
    <submittedName>
        <fullName evidence="1">Uncharacterized protein</fullName>
    </submittedName>
</protein>
<reference evidence="1 2" key="1">
    <citation type="submission" date="2018-09" db="EMBL/GenBank/DDBJ databases">
        <authorList>
            <person name="Wang F."/>
        </authorList>
    </citation>
    <scope>NUCLEOTIDE SEQUENCE [LARGE SCALE GENOMIC DNA]</scope>
    <source>
        <strain evidence="1 2">PLHSC7-2</strain>
    </source>
</reference>
<organism evidence="1 2">
    <name type="scientific">Motilimonas pumila</name>
    <dbReference type="NCBI Taxonomy" id="2303987"/>
    <lineage>
        <taxon>Bacteria</taxon>
        <taxon>Pseudomonadati</taxon>
        <taxon>Pseudomonadota</taxon>
        <taxon>Gammaproteobacteria</taxon>
        <taxon>Alteromonadales</taxon>
        <taxon>Alteromonadales genera incertae sedis</taxon>
        <taxon>Motilimonas</taxon>
    </lineage>
</organism>
<evidence type="ECO:0000313" key="2">
    <source>
        <dbReference type="Proteomes" id="UP000283255"/>
    </source>
</evidence>
<evidence type="ECO:0000313" key="1">
    <source>
        <dbReference type="EMBL" id="RJG47783.1"/>
    </source>
</evidence>
<keyword evidence="2" id="KW-1185">Reference proteome</keyword>
<name>A0A418YF85_9GAMM</name>
<dbReference type="Proteomes" id="UP000283255">
    <property type="component" value="Unassembled WGS sequence"/>
</dbReference>
<dbReference type="OrthoDB" id="363007at2"/>
<accession>A0A418YF85</accession>
<proteinExistence type="predicted"/>
<dbReference type="EMBL" id="QZCH01000011">
    <property type="protein sequence ID" value="RJG47783.1"/>
    <property type="molecule type" value="Genomic_DNA"/>
</dbReference>
<reference evidence="1 2" key="2">
    <citation type="submission" date="2019-01" db="EMBL/GenBank/DDBJ databases">
        <title>Motilimonas pumilus sp. nov., isolated from the gut of sea cucumber (Apostichopus japonicus).</title>
        <authorList>
            <person name="Wang F.-Q."/>
            <person name="Ren L.-H."/>
            <person name="Lin Y.-W."/>
            <person name="Sun G.-H."/>
            <person name="Du Z.-J."/>
            <person name="Zhao J.-X."/>
            <person name="Liu X.-J."/>
            <person name="Liu L.-J."/>
        </authorList>
    </citation>
    <scope>NUCLEOTIDE SEQUENCE [LARGE SCALE GENOMIC DNA]</scope>
    <source>
        <strain evidence="1 2">PLHSC7-2</strain>
    </source>
</reference>
<gene>
    <name evidence="1" type="ORF">D1Z90_10135</name>
</gene>